<accession>A0A8J4QL26</accession>
<sequence length="68" mass="7737">MTISNCHKRLGQTHSRSAVNKTIAKEEGKIVAKDWSHLLHKNGCPNPNQVLILLEQISFNLDFTYISF</sequence>
<evidence type="ECO:0000313" key="2">
    <source>
        <dbReference type="Proteomes" id="UP000737018"/>
    </source>
</evidence>
<name>A0A8J4QL26_9ROSI</name>
<proteinExistence type="predicted"/>
<comment type="caution">
    <text evidence="1">The sequence shown here is derived from an EMBL/GenBank/DDBJ whole genome shotgun (WGS) entry which is preliminary data.</text>
</comment>
<protein>
    <submittedName>
        <fullName evidence="1">Uncharacterized protein</fullName>
    </submittedName>
</protein>
<gene>
    <name evidence="1" type="ORF">CMV_025282</name>
</gene>
<reference evidence="1" key="1">
    <citation type="submission" date="2020-03" db="EMBL/GenBank/DDBJ databases">
        <title>Castanea mollissima Vanexum genome sequencing.</title>
        <authorList>
            <person name="Staton M."/>
        </authorList>
    </citation>
    <scope>NUCLEOTIDE SEQUENCE</scope>
    <source>
        <tissue evidence="1">Leaf</tissue>
    </source>
</reference>
<dbReference type="EMBL" id="JRKL02006567">
    <property type="protein sequence ID" value="KAF3948759.1"/>
    <property type="molecule type" value="Genomic_DNA"/>
</dbReference>
<evidence type="ECO:0000313" key="1">
    <source>
        <dbReference type="EMBL" id="KAF3948759.1"/>
    </source>
</evidence>
<organism evidence="1 2">
    <name type="scientific">Castanea mollissima</name>
    <name type="common">Chinese chestnut</name>
    <dbReference type="NCBI Taxonomy" id="60419"/>
    <lineage>
        <taxon>Eukaryota</taxon>
        <taxon>Viridiplantae</taxon>
        <taxon>Streptophyta</taxon>
        <taxon>Embryophyta</taxon>
        <taxon>Tracheophyta</taxon>
        <taxon>Spermatophyta</taxon>
        <taxon>Magnoliopsida</taxon>
        <taxon>eudicotyledons</taxon>
        <taxon>Gunneridae</taxon>
        <taxon>Pentapetalae</taxon>
        <taxon>rosids</taxon>
        <taxon>fabids</taxon>
        <taxon>Fagales</taxon>
        <taxon>Fagaceae</taxon>
        <taxon>Castanea</taxon>
    </lineage>
</organism>
<keyword evidence="2" id="KW-1185">Reference proteome</keyword>
<dbReference type="AlphaFoldDB" id="A0A8J4QL26"/>
<dbReference type="Proteomes" id="UP000737018">
    <property type="component" value="Unassembled WGS sequence"/>
</dbReference>